<organism evidence="2 3">
    <name type="scientific">Bradyrhizobium yuanmingense</name>
    <dbReference type="NCBI Taxonomy" id="108015"/>
    <lineage>
        <taxon>Bacteria</taxon>
        <taxon>Pseudomonadati</taxon>
        <taxon>Pseudomonadota</taxon>
        <taxon>Alphaproteobacteria</taxon>
        <taxon>Hyphomicrobiales</taxon>
        <taxon>Nitrobacteraceae</taxon>
        <taxon>Bradyrhizobium</taxon>
    </lineage>
</organism>
<gene>
    <name evidence="2" type="ORF">ABH992_003249</name>
</gene>
<keyword evidence="3" id="KW-1185">Reference proteome</keyword>
<dbReference type="RefSeq" id="WP_370091020.1">
    <property type="nucleotide sequence ID" value="NZ_JBGBZN010000002.1"/>
</dbReference>
<dbReference type="Proteomes" id="UP001565474">
    <property type="component" value="Unassembled WGS sequence"/>
</dbReference>
<evidence type="ECO:0000256" key="1">
    <source>
        <dbReference type="SAM" id="MobiDB-lite"/>
    </source>
</evidence>
<evidence type="ECO:0000313" key="3">
    <source>
        <dbReference type="Proteomes" id="UP001565474"/>
    </source>
</evidence>
<feature type="region of interest" description="Disordered" evidence="1">
    <location>
        <begin position="20"/>
        <end position="43"/>
    </location>
</feature>
<proteinExistence type="predicted"/>
<comment type="caution">
    <text evidence="2">The sequence shown here is derived from an EMBL/GenBank/DDBJ whole genome shotgun (WGS) entry which is preliminary data.</text>
</comment>
<accession>A0ABV4GFZ6</accession>
<reference evidence="2 3" key="1">
    <citation type="submission" date="2024-07" db="EMBL/GenBank/DDBJ databases">
        <title>Genomic Encyclopedia of Type Strains, Phase V (KMG-V): Genome sequencing to study the core and pangenomes of soil and plant-associated prokaryotes.</title>
        <authorList>
            <person name="Whitman W."/>
        </authorList>
    </citation>
    <scope>NUCLEOTIDE SEQUENCE [LARGE SCALE GENOMIC DNA]</scope>
    <source>
        <strain evidence="2 3">USDA 222</strain>
    </source>
</reference>
<name>A0ABV4GFZ6_9BRAD</name>
<evidence type="ECO:0000313" key="2">
    <source>
        <dbReference type="EMBL" id="MEY9470850.1"/>
    </source>
</evidence>
<protein>
    <submittedName>
        <fullName evidence="2">Uncharacterized protein</fullName>
    </submittedName>
</protein>
<dbReference type="EMBL" id="JBGBZN010000002">
    <property type="protein sequence ID" value="MEY9470850.1"/>
    <property type="molecule type" value="Genomic_DNA"/>
</dbReference>
<sequence length="43" mass="4743">MDCIKTLLLELKKAVDDASAKASGEAARDEAEARKPLKQQTLW</sequence>
<feature type="compositionally biased region" description="Basic and acidic residues" evidence="1">
    <location>
        <begin position="26"/>
        <end position="35"/>
    </location>
</feature>